<dbReference type="InterPro" id="IPR010656">
    <property type="entry name" value="DctM"/>
</dbReference>
<reference evidence="4 6" key="1">
    <citation type="journal article" date="2017" name="Elife">
        <title>Extensive horizontal gene transfer in cheese-associated bacteria.</title>
        <authorList>
            <person name="Bonham K.S."/>
            <person name="Wolfe B.E."/>
            <person name="Dutton R.J."/>
        </authorList>
    </citation>
    <scope>NUCLEOTIDE SEQUENCE [LARGE SCALE GENOMIC DNA]</scope>
    <source>
        <strain evidence="4 6">947_7</strain>
    </source>
</reference>
<dbReference type="PANTHER" id="PTHR43849">
    <property type="entry name" value="BLL3936 PROTEIN"/>
    <property type="match status" value="1"/>
</dbReference>
<evidence type="ECO:0000313" key="5">
    <source>
        <dbReference type="EMBL" id="SMX91095.1"/>
    </source>
</evidence>
<dbReference type="PANTHER" id="PTHR43849:SF2">
    <property type="entry name" value="BLL3936 PROTEIN"/>
    <property type="match status" value="1"/>
</dbReference>
<feature type="transmembrane region" description="Helical" evidence="2">
    <location>
        <begin position="484"/>
        <end position="507"/>
    </location>
</feature>
<feature type="transmembrane region" description="Helical" evidence="2">
    <location>
        <begin position="539"/>
        <end position="562"/>
    </location>
</feature>
<dbReference type="RefSeq" id="WP_096161427.1">
    <property type="nucleotide sequence ID" value="NZ_FXZG01000015.1"/>
</dbReference>
<dbReference type="Pfam" id="PF06808">
    <property type="entry name" value="DctM"/>
    <property type="match status" value="1"/>
</dbReference>
<evidence type="ECO:0000313" key="7">
    <source>
        <dbReference type="Proteomes" id="UP000234289"/>
    </source>
</evidence>
<feature type="compositionally biased region" description="Polar residues" evidence="1">
    <location>
        <begin position="17"/>
        <end position="34"/>
    </location>
</feature>
<feature type="transmembrane region" description="Helical" evidence="2">
    <location>
        <begin position="176"/>
        <end position="194"/>
    </location>
</feature>
<keyword evidence="2" id="KW-0812">Transmembrane</keyword>
<protein>
    <submittedName>
        <fullName evidence="4">C4-dicarboxylate ABC transporter permease</fullName>
    </submittedName>
    <submittedName>
        <fullName evidence="5">TRAP transporter, 4TM/12TM fusion protein</fullName>
    </submittedName>
</protein>
<dbReference type="EMBL" id="NRGP01000002">
    <property type="protein sequence ID" value="PCC48188.1"/>
    <property type="molecule type" value="Genomic_DNA"/>
</dbReference>
<accession>A0A2H1JU85</accession>
<proteinExistence type="predicted"/>
<keyword evidence="2" id="KW-0472">Membrane</keyword>
<feature type="region of interest" description="Disordered" evidence="1">
    <location>
        <begin position="1"/>
        <end position="51"/>
    </location>
</feature>
<feature type="transmembrane region" description="Helical" evidence="2">
    <location>
        <begin position="348"/>
        <end position="369"/>
    </location>
</feature>
<keyword evidence="2" id="KW-1133">Transmembrane helix</keyword>
<feature type="transmembrane region" description="Helical" evidence="2">
    <location>
        <begin position="451"/>
        <end position="472"/>
    </location>
</feature>
<feature type="transmembrane region" description="Helical" evidence="2">
    <location>
        <begin position="93"/>
        <end position="113"/>
    </location>
</feature>
<gene>
    <name evidence="5" type="ORF">BAUR920_02487</name>
    <name evidence="4" type="ORF">CIK64_00330</name>
</gene>
<feature type="transmembrane region" description="Helical" evidence="2">
    <location>
        <begin position="612"/>
        <end position="632"/>
    </location>
</feature>
<sequence>MTNLHRRQAHRPEASGLSPSPEASDTSETGSVQAETRIEPGQATSADAVEKYDRESRTRDIWSTRLALPLTIFAVGLSLYQIYYALFGGPPTLVHRAIHVGAILVLCFAVQRFRLGEKRKTPPWYDWLFIAGSIAIVVYIAVVFEKLTVSGGRFETIDVVFSALCLFLVLEAARRVTGPVLPILAVLFIVYDYYGRTMPGLFRHRGYDLDQIVTFMYESTEGIFSTAIGVSSTYIFLFILFGAILQKSGMGQFFNDIAMALAGQARGGPAKVAVLASGFLGSINGSAIANVVTTGAFTIPMMKRVGYHRNFAGAVESAASVGGQIMPPIMGAAAFIMSETLGLPYTQIVIVAIIPAVLYYLAILIQVHLRATSQGLSGISRENLPAVMEVMKERGHLLLPLLFLLYMLFFSGTTILFAAVTTIFVTVAAAMVRKTTRMSALDIVHALRDGALTAVSVAVACACVGIIVGVATQTGFGVKLAGTIVTIGGGFLLPTLLMTAVACIILGMGLPSIPAYIIVSTMAAPALVQLEVPALAAHLFVFYFGLFANITPPVALAAFAAAGLSGGSPMRTGFLAMRLALGGLIVPFVFVYQPELLMLDGTLWDTARAAVVLLIGICLIAVAAEGHLFIPLPPWLRVLFVVGAIGLVTPSYLFDLIGAVMAVVALALTTVMAKRRDRLAWREI</sequence>
<organism evidence="4 6">
    <name type="scientific">Brevibacterium aurantiacum</name>
    <dbReference type="NCBI Taxonomy" id="273384"/>
    <lineage>
        <taxon>Bacteria</taxon>
        <taxon>Bacillati</taxon>
        <taxon>Actinomycetota</taxon>
        <taxon>Actinomycetes</taxon>
        <taxon>Micrococcales</taxon>
        <taxon>Brevibacteriaceae</taxon>
        <taxon>Brevibacterium</taxon>
    </lineage>
</organism>
<feature type="transmembrane region" description="Helical" evidence="2">
    <location>
        <begin position="311"/>
        <end position="336"/>
    </location>
</feature>
<feature type="transmembrane region" description="Helical" evidence="2">
    <location>
        <begin position="398"/>
        <end position="431"/>
    </location>
</feature>
<evidence type="ECO:0000259" key="3">
    <source>
        <dbReference type="Pfam" id="PF06808"/>
    </source>
</evidence>
<evidence type="ECO:0000256" key="1">
    <source>
        <dbReference type="SAM" id="MobiDB-lite"/>
    </source>
</evidence>
<accession>A0A2A3Z9D3</accession>
<dbReference type="Proteomes" id="UP000217564">
    <property type="component" value="Unassembled WGS sequence"/>
</dbReference>
<dbReference type="AlphaFoldDB" id="A0A2A3Z9D3"/>
<feature type="transmembrane region" description="Helical" evidence="2">
    <location>
        <begin position="125"/>
        <end position="144"/>
    </location>
</feature>
<reference evidence="7" key="3">
    <citation type="submission" date="2017-03" db="EMBL/GenBank/DDBJ databases">
        <authorList>
            <person name="Monnet C."/>
        </authorList>
    </citation>
    <scope>NUCLEOTIDE SEQUENCE [LARGE SCALE GENOMIC DNA]</scope>
    <source>
        <strain evidence="7">CNRZ 920</strain>
    </source>
</reference>
<evidence type="ECO:0000313" key="4">
    <source>
        <dbReference type="EMBL" id="PCC48188.1"/>
    </source>
</evidence>
<dbReference type="NCBIfam" id="TIGR02123">
    <property type="entry name" value="TRAP_fused"/>
    <property type="match status" value="1"/>
</dbReference>
<feature type="transmembrane region" description="Helical" evidence="2">
    <location>
        <begin position="150"/>
        <end position="169"/>
    </location>
</feature>
<evidence type="ECO:0000256" key="2">
    <source>
        <dbReference type="SAM" id="Phobius"/>
    </source>
</evidence>
<dbReference type="InterPro" id="IPR011853">
    <property type="entry name" value="TRAP_DctM-Dct_fused"/>
</dbReference>
<feature type="transmembrane region" description="Helical" evidence="2">
    <location>
        <begin position="223"/>
        <end position="245"/>
    </location>
</feature>
<feature type="transmembrane region" description="Helical" evidence="2">
    <location>
        <begin position="574"/>
        <end position="592"/>
    </location>
</feature>
<reference evidence="5" key="2">
    <citation type="submission" date="2017-03" db="EMBL/GenBank/DDBJ databases">
        <authorList>
            <person name="Afonso C.L."/>
            <person name="Miller P.J."/>
            <person name="Scott M.A."/>
            <person name="Spackman E."/>
            <person name="Goraichik I."/>
            <person name="Dimitrov K.M."/>
            <person name="Suarez D.L."/>
            <person name="Swayne D.E."/>
        </authorList>
    </citation>
    <scope>NUCLEOTIDE SEQUENCE [LARGE SCALE GENOMIC DNA]</scope>
    <source>
        <strain evidence="5">CNRZ 920</strain>
    </source>
</reference>
<evidence type="ECO:0000313" key="6">
    <source>
        <dbReference type="Proteomes" id="UP000217564"/>
    </source>
</evidence>
<feature type="transmembrane region" description="Helical" evidence="2">
    <location>
        <begin position="66"/>
        <end position="87"/>
    </location>
</feature>
<feature type="transmembrane region" description="Helical" evidence="2">
    <location>
        <begin position="513"/>
        <end position="532"/>
    </location>
</feature>
<dbReference type="Proteomes" id="UP000234289">
    <property type="component" value="Unassembled WGS sequence"/>
</dbReference>
<name>A0A2A3Z9D3_BREAU</name>
<feature type="transmembrane region" description="Helical" evidence="2">
    <location>
        <begin position="652"/>
        <end position="673"/>
    </location>
</feature>
<dbReference type="EMBL" id="FXZG01000015">
    <property type="protein sequence ID" value="SMX91095.1"/>
    <property type="molecule type" value="Genomic_DNA"/>
</dbReference>
<feature type="domain" description="TRAP C4-dicarboxylate transport system permease DctM subunit" evidence="3">
    <location>
        <begin position="164"/>
        <end position="599"/>
    </location>
</feature>